<gene>
    <name evidence="2" type="ORF">SAMN05216222_4809</name>
</gene>
<sequence length="236" mass="25834">MDRSNLPTLVLLPGMDGTGALFEPFISTLKDVCDIVVVSYPCDIPLSYIELQAIAKQSLPTDRPFVLLGESFSGPIAIALTALCLPQQVGMVLCCTFASNPRPLFKHFGFLLKFLPMNALPTGWLLPVLLGRFSTAHLRATLRQAINQVRPEVMRSRLRSVLDVDTSAQLGQIEIPSIYLRATDDHVVPEAASERISQLNPKTQIIDIKAPHCLLQAAPEEAASQVIKFLRAIAPP</sequence>
<feature type="domain" description="AB hydrolase-1" evidence="1">
    <location>
        <begin position="9"/>
        <end position="223"/>
    </location>
</feature>
<dbReference type="Proteomes" id="UP000198481">
    <property type="component" value="Chromosome I"/>
</dbReference>
<dbReference type="STRING" id="1148509.SAMN05216222_4809"/>
<accession>A0A1H2AZW8</accession>
<dbReference type="EMBL" id="LT629762">
    <property type="protein sequence ID" value="SDT51309.1"/>
    <property type="molecule type" value="Genomic_DNA"/>
</dbReference>
<protein>
    <submittedName>
        <fullName evidence="2">Pimeloyl-ACP methyl ester carboxylesterase</fullName>
    </submittedName>
</protein>
<evidence type="ECO:0000313" key="3">
    <source>
        <dbReference type="Proteomes" id="UP000198481"/>
    </source>
</evidence>
<dbReference type="RefSeq" id="WP_092279928.1">
    <property type="nucleotide sequence ID" value="NZ_LT629762.1"/>
</dbReference>
<proteinExistence type="predicted"/>
<evidence type="ECO:0000313" key="2">
    <source>
        <dbReference type="EMBL" id="SDT51309.1"/>
    </source>
</evidence>
<dbReference type="InterPro" id="IPR029058">
    <property type="entry name" value="AB_hydrolase_fold"/>
</dbReference>
<dbReference type="Pfam" id="PF12697">
    <property type="entry name" value="Abhydrolase_6"/>
    <property type="match status" value="1"/>
</dbReference>
<dbReference type="InterPro" id="IPR000073">
    <property type="entry name" value="AB_hydrolase_1"/>
</dbReference>
<evidence type="ECO:0000259" key="1">
    <source>
        <dbReference type="Pfam" id="PF12697"/>
    </source>
</evidence>
<dbReference type="SUPFAM" id="SSF53474">
    <property type="entry name" value="alpha/beta-Hydrolases"/>
    <property type="match status" value="1"/>
</dbReference>
<dbReference type="AlphaFoldDB" id="A0A1H2AZW8"/>
<organism evidence="2 3">
    <name type="scientific">Pseudomonas prosekii</name>
    <dbReference type="NCBI Taxonomy" id="1148509"/>
    <lineage>
        <taxon>Bacteria</taxon>
        <taxon>Pseudomonadati</taxon>
        <taxon>Pseudomonadota</taxon>
        <taxon>Gammaproteobacteria</taxon>
        <taxon>Pseudomonadales</taxon>
        <taxon>Pseudomonadaceae</taxon>
        <taxon>Pseudomonas</taxon>
    </lineage>
</organism>
<name>A0A1H2AZW8_9PSED</name>
<dbReference type="Gene3D" id="3.40.50.1820">
    <property type="entry name" value="alpha/beta hydrolase"/>
    <property type="match status" value="1"/>
</dbReference>
<reference evidence="2 3" key="1">
    <citation type="submission" date="2016-10" db="EMBL/GenBank/DDBJ databases">
        <authorList>
            <person name="de Groot N.N."/>
        </authorList>
    </citation>
    <scope>NUCLEOTIDE SEQUENCE [LARGE SCALE GENOMIC DNA]</scope>
    <source>
        <strain evidence="2 3">LMG 26867</strain>
    </source>
</reference>